<dbReference type="Pfam" id="PF07510">
    <property type="entry name" value="GmrSD_C"/>
    <property type="match status" value="1"/>
</dbReference>
<dbReference type="InterPro" id="IPR002884">
    <property type="entry name" value="P_dom"/>
</dbReference>
<dbReference type="PANTHER" id="PTHR24094:SF15">
    <property type="entry name" value="AMP-DEPENDENT SYNTHETASE_LIGASE DOMAIN-CONTAINING PROTEIN-RELATED"/>
    <property type="match status" value="1"/>
</dbReference>
<feature type="signal peptide" evidence="3">
    <location>
        <begin position="1"/>
        <end position="32"/>
    </location>
</feature>
<dbReference type="InterPro" id="IPR008979">
    <property type="entry name" value="Galactose-bd-like_sf"/>
</dbReference>
<proteinExistence type="predicted"/>
<dbReference type="PROSITE" id="PS51829">
    <property type="entry name" value="P_HOMO_B"/>
    <property type="match status" value="1"/>
</dbReference>
<dbReference type="InterPro" id="IPR011089">
    <property type="entry name" value="GmrSD_C"/>
</dbReference>
<organism evidence="5 6">
    <name type="scientific">Actinoplanes subglobosus</name>
    <dbReference type="NCBI Taxonomy" id="1547892"/>
    <lineage>
        <taxon>Bacteria</taxon>
        <taxon>Bacillati</taxon>
        <taxon>Actinomycetota</taxon>
        <taxon>Actinomycetes</taxon>
        <taxon>Micromonosporales</taxon>
        <taxon>Micromonosporaceae</taxon>
        <taxon>Actinoplanes</taxon>
    </lineage>
</organism>
<evidence type="ECO:0000313" key="5">
    <source>
        <dbReference type="EMBL" id="MFC4066399.1"/>
    </source>
</evidence>
<dbReference type="Proteomes" id="UP001595867">
    <property type="component" value="Unassembled WGS sequence"/>
</dbReference>
<sequence length="358" mass="37341">MIRKHLALATAAAAALAGGLIAVVTTAGPAQAATISQPLRTMVANLPVATEVRTGYDRDLFNHWIDADGDGCNTRYEVLIAEATVTPSVGSGCALSGGRWLSYFDGATWTDPADLDIDHLVPLAESWDSGSRNWTAAQRQAYANDLGDARALAAVTDNVNQSKGDQDPAEWIPSLASVRCRYVTEWTAVKTRWALTVDTAEKNALVTYAAACTNSTVTVETMIGGGTTTSPTTSPTATATGGTCTGSNGTDVTIPDAGSAVTSTITISGCSRTTASATSAVYVNIVHPFRGDISVYLYAPDGTYYVLKAASSSDSAADVITTYTANLSSETANGAWRLSVRDNYSGDSGYLNTWSLTV</sequence>
<keyword evidence="6" id="KW-1185">Reference proteome</keyword>
<evidence type="ECO:0000313" key="6">
    <source>
        <dbReference type="Proteomes" id="UP001595867"/>
    </source>
</evidence>
<dbReference type="SUPFAM" id="SSF49785">
    <property type="entry name" value="Galactose-binding domain-like"/>
    <property type="match status" value="1"/>
</dbReference>
<evidence type="ECO:0000256" key="3">
    <source>
        <dbReference type="SAM" id="SignalP"/>
    </source>
</evidence>
<dbReference type="RefSeq" id="WP_378067367.1">
    <property type="nucleotide sequence ID" value="NZ_JBHSBL010000015.1"/>
</dbReference>
<keyword evidence="1" id="KW-0645">Protease</keyword>
<keyword evidence="3" id="KW-0732">Signal</keyword>
<keyword evidence="2" id="KW-0378">Hydrolase</keyword>
<evidence type="ECO:0000256" key="2">
    <source>
        <dbReference type="ARBA" id="ARBA00022801"/>
    </source>
</evidence>
<dbReference type="PANTHER" id="PTHR24094">
    <property type="entry name" value="SECRETED PROTEIN"/>
    <property type="match status" value="1"/>
</dbReference>
<reference evidence="6" key="1">
    <citation type="journal article" date="2019" name="Int. J. Syst. Evol. Microbiol.">
        <title>The Global Catalogue of Microorganisms (GCM) 10K type strain sequencing project: providing services to taxonomists for standard genome sequencing and annotation.</title>
        <authorList>
            <consortium name="The Broad Institute Genomics Platform"/>
            <consortium name="The Broad Institute Genome Sequencing Center for Infectious Disease"/>
            <person name="Wu L."/>
            <person name="Ma J."/>
        </authorList>
    </citation>
    <scope>NUCLEOTIDE SEQUENCE [LARGE SCALE GENOMIC DNA]</scope>
    <source>
        <strain evidence="6">TBRC 5832</strain>
    </source>
</reference>
<feature type="chain" id="PRO_5046516741" evidence="3">
    <location>
        <begin position="33"/>
        <end position="358"/>
    </location>
</feature>
<dbReference type="Pfam" id="PF01483">
    <property type="entry name" value="P_proprotein"/>
    <property type="match status" value="1"/>
</dbReference>
<protein>
    <submittedName>
        <fullName evidence="5">Proprotein convertase P-domain-containing protein</fullName>
    </submittedName>
</protein>
<feature type="domain" description="P/Homo B" evidence="4">
    <location>
        <begin position="233"/>
        <end position="358"/>
    </location>
</feature>
<name>A0ABV8IU04_9ACTN</name>
<gene>
    <name evidence="5" type="ORF">ACFO0C_15810</name>
</gene>
<dbReference type="Gene3D" id="2.60.120.260">
    <property type="entry name" value="Galactose-binding domain-like"/>
    <property type="match status" value="1"/>
</dbReference>
<dbReference type="EMBL" id="JBHSBL010000015">
    <property type="protein sequence ID" value="MFC4066399.1"/>
    <property type="molecule type" value="Genomic_DNA"/>
</dbReference>
<evidence type="ECO:0000259" key="4">
    <source>
        <dbReference type="PROSITE" id="PS51829"/>
    </source>
</evidence>
<evidence type="ECO:0000256" key="1">
    <source>
        <dbReference type="ARBA" id="ARBA00022670"/>
    </source>
</evidence>
<accession>A0ABV8IU04</accession>
<comment type="caution">
    <text evidence="5">The sequence shown here is derived from an EMBL/GenBank/DDBJ whole genome shotgun (WGS) entry which is preliminary data.</text>
</comment>